<comment type="caution">
    <text evidence="2">The sequence shown here is derived from an EMBL/GenBank/DDBJ whole genome shotgun (WGS) entry which is preliminary data.</text>
</comment>
<sequence length="169" mass="19063">MSSVSASLLCKILTVFLLFCLTKANGGTCLSYGHSCWGGHGKRNGAANFVGATGQRRTGSWYLSKLFNPSMERPNRLTASYINNPTAEEGDDKFQNYGYQVYPVLDATEFNPRDDLKDADQLKTRKLRLDLRDSDDEMVVLAPEVQHLPFPKYKFLQVMDRASDKRVEN</sequence>
<evidence type="ECO:0000313" key="3">
    <source>
        <dbReference type="Proteomes" id="UP001372834"/>
    </source>
</evidence>
<protein>
    <submittedName>
        <fullName evidence="2">Uncharacterized protein</fullName>
    </submittedName>
</protein>
<dbReference type="Proteomes" id="UP001372834">
    <property type="component" value="Unassembled WGS sequence"/>
</dbReference>
<feature type="chain" id="PRO_5042812988" evidence="1">
    <location>
        <begin position="25"/>
        <end position="169"/>
    </location>
</feature>
<evidence type="ECO:0000313" key="2">
    <source>
        <dbReference type="EMBL" id="KAK6644256.1"/>
    </source>
</evidence>
<evidence type="ECO:0000256" key="1">
    <source>
        <dbReference type="SAM" id="SignalP"/>
    </source>
</evidence>
<gene>
    <name evidence="2" type="ORF">RUM43_000523</name>
</gene>
<dbReference type="EMBL" id="JAWJWE010000001">
    <property type="protein sequence ID" value="KAK6644256.1"/>
    <property type="molecule type" value="Genomic_DNA"/>
</dbReference>
<proteinExistence type="predicted"/>
<reference evidence="2 3" key="1">
    <citation type="submission" date="2023-10" db="EMBL/GenBank/DDBJ databases">
        <title>Genomes of two closely related lineages of the louse Polyplax serrata with different host specificities.</title>
        <authorList>
            <person name="Martinu J."/>
            <person name="Tarabai H."/>
            <person name="Stefka J."/>
            <person name="Hypsa V."/>
        </authorList>
    </citation>
    <scope>NUCLEOTIDE SEQUENCE [LARGE SCALE GENOMIC DNA]</scope>
    <source>
        <strain evidence="2">HR10_N</strain>
    </source>
</reference>
<keyword evidence="1" id="KW-0732">Signal</keyword>
<accession>A0AAN8SE33</accession>
<dbReference type="AlphaFoldDB" id="A0AAN8SE33"/>
<name>A0AAN8SE33_POLSC</name>
<feature type="signal peptide" evidence="1">
    <location>
        <begin position="1"/>
        <end position="24"/>
    </location>
</feature>
<organism evidence="2 3">
    <name type="scientific">Polyplax serrata</name>
    <name type="common">Common mouse louse</name>
    <dbReference type="NCBI Taxonomy" id="468196"/>
    <lineage>
        <taxon>Eukaryota</taxon>
        <taxon>Metazoa</taxon>
        <taxon>Ecdysozoa</taxon>
        <taxon>Arthropoda</taxon>
        <taxon>Hexapoda</taxon>
        <taxon>Insecta</taxon>
        <taxon>Pterygota</taxon>
        <taxon>Neoptera</taxon>
        <taxon>Paraneoptera</taxon>
        <taxon>Psocodea</taxon>
        <taxon>Troctomorpha</taxon>
        <taxon>Phthiraptera</taxon>
        <taxon>Anoplura</taxon>
        <taxon>Polyplacidae</taxon>
        <taxon>Polyplax</taxon>
    </lineage>
</organism>